<dbReference type="InterPro" id="IPR052184">
    <property type="entry name" value="SDR_enzymes"/>
</dbReference>
<keyword evidence="2" id="KW-1185">Reference proteome</keyword>
<dbReference type="CDD" id="cd05325">
    <property type="entry name" value="carb_red_sniffer_like_SDR_c"/>
    <property type="match status" value="1"/>
</dbReference>
<dbReference type="GO" id="GO:0016616">
    <property type="term" value="F:oxidoreductase activity, acting on the CH-OH group of donors, NAD or NADP as acceptor"/>
    <property type="evidence" value="ECO:0007669"/>
    <property type="project" value="TreeGrafter"/>
</dbReference>
<evidence type="ECO:0000313" key="1">
    <source>
        <dbReference type="EMBL" id="KAK0556969.1"/>
    </source>
</evidence>
<dbReference type="InterPro" id="IPR036291">
    <property type="entry name" value="NAD(P)-bd_dom_sf"/>
</dbReference>
<sequence>MVALVIGASRGIGRELALKLAADQQAGAVFGTVRKAQDIPGIETLLYDLSEPANDQKLIDALAAHGASSLDLVVVNAAIGEDEKILTTSDQRLRDYLETNLIAPTRAVKALLPLLRKSSGKQIVFISSTSGSLTKQIGATTGFCGPYSVTKAALNMVAVQLHNELVSERFTVVTMHPGWVATDMGNLAIQEDSDSRPIPVEESAAGLSKVIRGLTPESSASFLDYTGARVPW</sequence>
<evidence type="ECO:0000313" key="2">
    <source>
        <dbReference type="Proteomes" id="UP001176517"/>
    </source>
</evidence>
<dbReference type="InterPro" id="IPR002347">
    <property type="entry name" value="SDR_fam"/>
</dbReference>
<comment type="caution">
    <text evidence="1">The sequence shown here is derived from an EMBL/GenBank/DDBJ whole genome shotgun (WGS) entry which is preliminary data.</text>
</comment>
<organism evidence="1 2">
    <name type="scientific">Tilletia horrida</name>
    <dbReference type="NCBI Taxonomy" id="155126"/>
    <lineage>
        <taxon>Eukaryota</taxon>
        <taxon>Fungi</taxon>
        <taxon>Dikarya</taxon>
        <taxon>Basidiomycota</taxon>
        <taxon>Ustilaginomycotina</taxon>
        <taxon>Exobasidiomycetes</taxon>
        <taxon>Tilletiales</taxon>
        <taxon>Tilletiaceae</taxon>
        <taxon>Tilletia</taxon>
    </lineage>
</organism>
<proteinExistence type="predicted"/>
<protein>
    <submittedName>
        <fullName evidence="1">Uncharacterized protein</fullName>
    </submittedName>
</protein>
<dbReference type="PRINTS" id="PR00081">
    <property type="entry name" value="GDHRDH"/>
</dbReference>
<dbReference type="Pfam" id="PF00106">
    <property type="entry name" value="adh_short"/>
    <property type="match status" value="1"/>
</dbReference>
<dbReference type="EMBL" id="JAPDMZ010000009">
    <property type="protein sequence ID" value="KAK0556969.1"/>
    <property type="molecule type" value="Genomic_DNA"/>
</dbReference>
<reference evidence="1" key="1">
    <citation type="journal article" date="2023" name="PhytoFront">
        <title>Draft Genome Resources of Seven Strains of Tilletia horrida, Causal Agent of Kernel Smut of Rice.</title>
        <authorList>
            <person name="Khanal S."/>
            <person name="Antony Babu S."/>
            <person name="Zhou X.G."/>
        </authorList>
    </citation>
    <scope>NUCLEOTIDE SEQUENCE</scope>
    <source>
        <strain evidence="1">TX6</strain>
    </source>
</reference>
<gene>
    <name evidence="1" type="ORF">OC846_000813</name>
</gene>
<name>A0AAN6GVB1_9BASI</name>
<dbReference type="Proteomes" id="UP001176517">
    <property type="component" value="Unassembled WGS sequence"/>
</dbReference>
<dbReference type="PANTHER" id="PTHR45458:SF1">
    <property type="entry name" value="SHORT CHAIN DEHYDROGENASE"/>
    <property type="match status" value="1"/>
</dbReference>
<accession>A0AAN6GVB1</accession>
<dbReference type="AlphaFoldDB" id="A0AAN6GVB1"/>
<dbReference type="PANTHER" id="PTHR45458">
    <property type="entry name" value="SHORT-CHAIN DEHYDROGENASE/REDUCTASE SDR"/>
    <property type="match status" value="1"/>
</dbReference>
<dbReference type="SUPFAM" id="SSF51735">
    <property type="entry name" value="NAD(P)-binding Rossmann-fold domains"/>
    <property type="match status" value="1"/>
</dbReference>
<dbReference type="Gene3D" id="3.40.50.720">
    <property type="entry name" value="NAD(P)-binding Rossmann-like Domain"/>
    <property type="match status" value="1"/>
</dbReference>